<evidence type="ECO:0008006" key="2">
    <source>
        <dbReference type="Google" id="ProtNLM"/>
    </source>
</evidence>
<reference evidence="1" key="1">
    <citation type="journal article" date="2014" name="Front. Microbiol.">
        <title>High frequency of phylogenetically diverse reductive dehalogenase-homologous genes in deep subseafloor sedimentary metagenomes.</title>
        <authorList>
            <person name="Kawai M."/>
            <person name="Futagami T."/>
            <person name="Toyoda A."/>
            <person name="Takaki Y."/>
            <person name="Nishi S."/>
            <person name="Hori S."/>
            <person name="Arai W."/>
            <person name="Tsubouchi T."/>
            <person name="Morono Y."/>
            <person name="Uchiyama I."/>
            <person name="Ito T."/>
            <person name="Fujiyama A."/>
            <person name="Inagaki F."/>
            <person name="Takami H."/>
        </authorList>
    </citation>
    <scope>NUCLEOTIDE SEQUENCE</scope>
    <source>
        <strain evidence="1">Expedition CK06-06</strain>
    </source>
</reference>
<sequence>FVSCPSDVEKEKKIVRNVCDSLTKVLLKRRNIEVKPIHWRNDVIPLITEKGAQSAIDKQIEEYDYDIYIGILWKRFGDKRQSGLTPTEGEFEDAFRRKQETGRPVIKFYFKLDEFHPSGPYEAQQALQVQKFKERIKTLGLYDEFKGKEEFQKKVYESILYIVENFSSLTPRKISISKTKYPEIPHYLPRKVYPTKDYSSTGILFLRSELSQDILTIIVKDTSHQELTGASPLVVRNLQFT</sequence>
<name>X1NLX3_9ZZZZ</name>
<proteinExistence type="predicted"/>
<feature type="non-terminal residue" evidence="1">
    <location>
        <position position="1"/>
    </location>
</feature>
<gene>
    <name evidence="1" type="ORF">S06H3_28799</name>
</gene>
<protein>
    <recommendedName>
        <fullName evidence="2">DUF4062 domain-containing protein</fullName>
    </recommendedName>
</protein>
<evidence type="ECO:0000313" key="1">
    <source>
        <dbReference type="EMBL" id="GAI31216.1"/>
    </source>
</evidence>
<accession>X1NLX3</accession>
<comment type="caution">
    <text evidence="1">The sequence shown here is derived from an EMBL/GenBank/DDBJ whole genome shotgun (WGS) entry which is preliminary data.</text>
</comment>
<organism evidence="1">
    <name type="scientific">marine sediment metagenome</name>
    <dbReference type="NCBI Taxonomy" id="412755"/>
    <lineage>
        <taxon>unclassified sequences</taxon>
        <taxon>metagenomes</taxon>
        <taxon>ecological metagenomes</taxon>
    </lineage>
</organism>
<dbReference type="EMBL" id="BARV01016835">
    <property type="protein sequence ID" value="GAI31216.1"/>
    <property type="molecule type" value="Genomic_DNA"/>
</dbReference>
<dbReference type="AlphaFoldDB" id="X1NLX3"/>